<reference evidence="2 3" key="1">
    <citation type="submission" date="2017-04" db="EMBL/GenBank/DDBJ databases">
        <title>Compelte genome sequence of WV33.</title>
        <authorList>
            <person name="Lee P.C."/>
        </authorList>
    </citation>
    <scope>NUCLEOTIDE SEQUENCE [LARGE SCALE GENOMIC DNA]</scope>
    <source>
        <strain evidence="2 3">WV33</strain>
    </source>
</reference>
<sequence>MKKYHFVIILLFAFITTAFSQNSATLIKVDNKDVYLTTTIGHDITGTYLYDGTTEPIVLLNANGTGIYQFQDLSKNNISWGIESNEKGYPLFEKGFDSSKYSFWYKKTSDPEENWTTVQLSIHPNKKKIFIAGERSKDYIEKI</sequence>
<accession>A0A2S1LDP5</accession>
<dbReference type="AlphaFoldDB" id="A0A2S1LDP5"/>
<dbReference type="KEGG" id="ffa:FFWV33_09970"/>
<protein>
    <submittedName>
        <fullName evidence="2">Uncharacterized protein</fullName>
    </submittedName>
</protein>
<feature type="chain" id="PRO_5015465366" evidence="1">
    <location>
        <begin position="21"/>
        <end position="143"/>
    </location>
</feature>
<dbReference type="RefSeq" id="WP_108740774.1">
    <property type="nucleotide sequence ID" value="NZ_CP020918.1"/>
</dbReference>
<feature type="signal peptide" evidence="1">
    <location>
        <begin position="1"/>
        <end position="20"/>
    </location>
</feature>
<keyword evidence="1" id="KW-0732">Signal</keyword>
<name>A0A2S1LDP5_9FLAO</name>
<dbReference type="EMBL" id="CP020918">
    <property type="protein sequence ID" value="AWG21837.1"/>
    <property type="molecule type" value="Genomic_DNA"/>
</dbReference>
<gene>
    <name evidence="2" type="ORF">FFWV33_09970</name>
</gene>
<evidence type="ECO:0000313" key="3">
    <source>
        <dbReference type="Proteomes" id="UP000244527"/>
    </source>
</evidence>
<evidence type="ECO:0000256" key="1">
    <source>
        <dbReference type="SAM" id="SignalP"/>
    </source>
</evidence>
<dbReference type="Proteomes" id="UP000244527">
    <property type="component" value="Chromosome"/>
</dbReference>
<evidence type="ECO:0000313" key="2">
    <source>
        <dbReference type="EMBL" id="AWG21837.1"/>
    </source>
</evidence>
<dbReference type="OrthoDB" id="795889at2"/>
<keyword evidence="3" id="KW-1185">Reference proteome</keyword>
<organism evidence="2 3">
    <name type="scientific">Flavobacterium faecale</name>
    <dbReference type="NCBI Taxonomy" id="1355330"/>
    <lineage>
        <taxon>Bacteria</taxon>
        <taxon>Pseudomonadati</taxon>
        <taxon>Bacteroidota</taxon>
        <taxon>Flavobacteriia</taxon>
        <taxon>Flavobacteriales</taxon>
        <taxon>Flavobacteriaceae</taxon>
        <taxon>Flavobacterium</taxon>
    </lineage>
</organism>
<proteinExistence type="predicted"/>